<evidence type="ECO:0000256" key="4">
    <source>
        <dbReference type="ARBA" id="ARBA00022692"/>
    </source>
</evidence>
<gene>
    <name evidence="9" type="ORF">E6H05_03325</name>
</gene>
<comment type="caution">
    <text evidence="9">The sequence shown here is derived from an EMBL/GenBank/DDBJ whole genome shotgun (WGS) entry which is preliminary data.</text>
</comment>
<keyword evidence="2 7" id="KW-0813">Transport</keyword>
<comment type="subcellular location">
    <subcellularLocation>
        <location evidence="1 7">Cell membrane</location>
        <topology evidence="1 7">Multi-pass membrane protein</topology>
    </subcellularLocation>
</comment>
<sequence>MVRNAISVPALTAAVPAAQAGEGYWQIAWRRLRRHRLAMGGLLIIVLLIAVAVFAPWIAPYKFEQIDLLNRFGQPFAPRHLLGTDDLGHDVLTRLLFAGRVSLLVGFAAALSAVALGTLVGVMAGFYSGVVDNVLMRLTDIVLTLPIFGVLLLLGRYFGGGIVPIVAIIGLFGWTIAARLVRGEILRLKTQDFADAARAMGANETRIIFRHLLPNALAPIIVAATLDVGGAILTEAALSYFGVGIQPPTPSWGNMLQNAQSYMWTSPWLAFWPGAMIFLTVLCFNFFGDGLRDALDPRLKL</sequence>
<feature type="transmembrane region" description="Helical" evidence="7">
    <location>
        <begin position="101"/>
        <end position="127"/>
    </location>
</feature>
<evidence type="ECO:0000256" key="6">
    <source>
        <dbReference type="ARBA" id="ARBA00023136"/>
    </source>
</evidence>
<dbReference type="Gene3D" id="1.10.3720.10">
    <property type="entry name" value="MetI-like"/>
    <property type="match status" value="1"/>
</dbReference>
<evidence type="ECO:0000313" key="9">
    <source>
        <dbReference type="EMBL" id="TMI76583.1"/>
    </source>
</evidence>
<keyword evidence="5 7" id="KW-1133">Transmembrane helix</keyword>
<keyword evidence="3" id="KW-1003">Cell membrane</keyword>
<dbReference type="EMBL" id="VBAP01000017">
    <property type="protein sequence ID" value="TMI76583.1"/>
    <property type="molecule type" value="Genomic_DNA"/>
</dbReference>
<evidence type="ECO:0000259" key="8">
    <source>
        <dbReference type="PROSITE" id="PS50928"/>
    </source>
</evidence>
<keyword evidence="4 7" id="KW-0812">Transmembrane</keyword>
<evidence type="ECO:0000256" key="3">
    <source>
        <dbReference type="ARBA" id="ARBA00022475"/>
    </source>
</evidence>
<dbReference type="Proteomes" id="UP000318834">
    <property type="component" value="Unassembled WGS sequence"/>
</dbReference>
<dbReference type="AlphaFoldDB" id="A0A537IZ71"/>
<feature type="transmembrane region" description="Helical" evidence="7">
    <location>
        <begin position="216"/>
        <end position="242"/>
    </location>
</feature>
<dbReference type="InterPro" id="IPR035906">
    <property type="entry name" value="MetI-like_sf"/>
</dbReference>
<comment type="similarity">
    <text evidence="7">Belongs to the binding-protein-dependent transport system permease family.</text>
</comment>
<dbReference type="GO" id="GO:0055085">
    <property type="term" value="P:transmembrane transport"/>
    <property type="evidence" value="ECO:0007669"/>
    <property type="project" value="InterPro"/>
</dbReference>
<feature type="domain" description="ABC transmembrane type-1" evidence="8">
    <location>
        <begin position="99"/>
        <end position="288"/>
    </location>
</feature>
<evidence type="ECO:0000313" key="10">
    <source>
        <dbReference type="Proteomes" id="UP000318834"/>
    </source>
</evidence>
<dbReference type="InterPro" id="IPR050366">
    <property type="entry name" value="BP-dependent_transpt_permease"/>
</dbReference>
<dbReference type="CDD" id="cd06261">
    <property type="entry name" value="TM_PBP2"/>
    <property type="match status" value="1"/>
</dbReference>
<evidence type="ECO:0000256" key="2">
    <source>
        <dbReference type="ARBA" id="ARBA00022448"/>
    </source>
</evidence>
<feature type="transmembrane region" description="Helical" evidence="7">
    <location>
        <begin position="37"/>
        <end position="59"/>
    </location>
</feature>
<dbReference type="InterPro" id="IPR000515">
    <property type="entry name" value="MetI-like"/>
</dbReference>
<dbReference type="SUPFAM" id="SSF161098">
    <property type="entry name" value="MetI-like"/>
    <property type="match status" value="1"/>
</dbReference>
<name>A0A537IZ71_9BACT</name>
<dbReference type="Pfam" id="PF12911">
    <property type="entry name" value="OppC_N"/>
    <property type="match status" value="1"/>
</dbReference>
<feature type="transmembrane region" description="Helical" evidence="7">
    <location>
        <begin position="262"/>
        <end position="288"/>
    </location>
</feature>
<accession>A0A537IZ71</accession>
<dbReference type="Pfam" id="PF00528">
    <property type="entry name" value="BPD_transp_1"/>
    <property type="match status" value="1"/>
</dbReference>
<evidence type="ECO:0000256" key="7">
    <source>
        <dbReference type="RuleBase" id="RU363032"/>
    </source>
</evidence>
<feature type="transmembrane region" description="Helical" evidence="7">
    <location>
        <begin position="161"/>
        <end position="181"/>
    </location>
</feature>
<evidence type="ECO:0000256" key="5">
    <source>
        <dbReference type="ARBA" id="ARBA00022989"/>
    </source>
</evidence>
<evidence type="ECO:0000256" key="1">
    <source>
        <dbReference type="ARBA" id="ARBA00004651"/>
    </source>
</evidence>
<reference evidence="9 10" key="1">
    <citation type="journal article" date="2019" name="Nat. Microbiol.">
        <title>Mediterranean grassland soil C-N compound turnover is dependent on rainfall and depth, and is mediated by genomically divergent microorganisms.</title>
        <authorList>
            <person name="Diamond S."/>
            <person name="Andeer P.F."/>
            <person name="Li Z."/>
            <person name="Crits-Christoph A."/>
            <person name="Burstein D."/>
            <person name="Anantharaman K."/>
            <person name="Lane K.R."/>
            <person name="Thomas B.C."/>
            <person name="Pan C."/>
            <person name="Northen T.R."/>
            <person name="Banfield J.F."/>
        </authorList>
    </citation>
    <scope>NUCLEOTIDE SEQUENCE [LARGE SCALE GENOMIC DNA]</scope>
    <source>
        <strain evidence="9">NP_8</strain>
    </source>
</reference>
<dbReference type="GO" id="GO:0005886">
    <property type="term" value="C:plasma membrane"/>
    <property type="evidence" value="ECO:0007669"/>
    <property type="project" value="UniProtKB-SubCell"/>
</dbReference>
<feature type="transmembrane region" description="Helical" evidence="7">
    <location>
        <begin position="134"/>
        <end position="155"/>
    </location>
</feature>
<keyword evidence="6 7" id="KW-0472">Membrane</keyword>
<dbReference type="PROSITE" id="PS50928">
    <property type="entry name" value="ABC_TM1"/>
    <property type="match status" value="1"/>
</dbReference>
<dbReference type="PANTHER" id="PTHR43386:SF23">
    <property type="entry name" value="ABC TRANSPORTER"/>
    <property type="match status" value="1"/>
</dbReference>
<proteinExistence type="inferred from homology"/>
<dbReference type="PANTHER" id="PTHR43386">
    <property type="entry name" value="OLIGOPEPTIDE TRANSPORT SYSTEM PERMEASE PROTEIN APPC"/>
    <property type="match status" value="1"/>
</dbReference>
<organism evidence="9 10">
    <name type="scientific">Candidatus Segetimicrobium genomatis</name>
    <dbReference type="NCBI Taxonomy" id="2569760"/>
    <lineage>
        <taxon>Bacteria</taxon>
        <taxon>Bacillati</taxon>
        <taxon>Candidatus Sysuimicrobiota</taxon>
        <taxon>Candidatus Sysuimicrobiia</taxon>
        <taxon>Candidatus Sysuimicrobiales</taxon>
        <taxon>Candidatus Segetimicrobiaceae</taxon>
        <taxon>Candidatus Segetimicrobium</taxon>
    </lineage>
</organism>
<protein>
    <submittedName>
        <fullName evidence="9">ABC transporter permease</fullName>
    </submittedName>
</protein>
<dbReference type="InterPro" id="IPR025966">
    <property type="entry name" value="OppC_N"/>
</dbReference>